<feature type="region of interest" description="Disordered" evidence="1">
    <location>
        <begin position="40"/>
        <end position="131"/>
    </location>
</feature>
<dbReference type="AlphaFoldDB" id="A0A835H1S8"/>
<accession>A0A835H1S8</accession>
<dbReference type="Proteomes" id="UP000631114">
    <property type="component" value="Unassembled WGS sequence"/>
</dbReference>
<feature type="compositionally biased region" description="Basic and acidic residues" evidence="1">
    <location>
        <begin position="46"/>
        <end position="58"/>
    </location>
</feature>
<proteinExistence type="predicted"/>
<sequence>MSRGVNIASKASPCGEVYNVAIKGMERTLREVEDALKNMALNSDQVHGERSGSERKGETSATCTPFGIQKSLLDPPVRRGRGRPSRKRIESGADKGPVRKNNDNPNKPTTLQQKPDKRARKQATDKHASNKIDYETQMYQAKSVTGHSLHPYNVNPTYEFQPLFLNRVILCLQINSLSMVITYA</sequence>
<evidence type="ECO:0000313" key="2">
    <source>
        <dbReference type="EMBL" id="KAF9589983.1"/>
    </source>
</evidence>
<reference evidence="2 3" key="1">
    <citation type="submission" date="2020-10" db="EMBL/GenBank/DDBJ databases">
        <title>The Coptis chinensis genome and diversification of protoberbering-type alkaloids.</title>
        <authorList>
            <person name="Wang B."/>
            <person name="Shu S."/>
            <person name="Song C."/>
            <person name="Liu Y."/>
        </authorList>
    </citation>
    <scope>NUCLEOTIDE SEQUENCE [LARGE SCALE GENOMIC DNA]</scope>
    <source>
        <strain evidence="2">HL-2020</strain>
        <tissue evidence="2">Leaf</tissue>
    </source>
</reference>
<feature type="compositionally biased region" description="Polar residues" evidence="1">
    <location>
        <begin position="103"/>
        <end position="113"/>
    </location>
</feature>
<organism evidence="2 3">
    <name type="scientific">Coptis chinensis</name>
    <dbReference type="NCBI Taxonomy" id="261450"/>
    <lineage>
        <taxon>Eukaryota</taxon>
        <taxon>Viridiplantae</taxon>
        <taxon>Streptophyta</taxon>
        <taxon>Embryophyta</taxon>
        <taxon>Tracheophyta</taxon>
        <taxon>Spermatophyta</taxon>
        <taxon>Magnoliopsida</taxon>
        <taxon>Ranunculales</taxon>
        <taxon>Ranunculaceae</taxon>
        <taxon>Coptidoideae</taxon>
        <taxon>Coptis</taxon>
    </lineage>
</organism>
<comment type="caution">
    <text evidence="2">The sequence shown here is derived from an EMBL/GenBank/DDBJ whole genome shotgun (WGS) entry which is preliminary data.</text>
</comment>
<evidence type="ECO:0000313" key="3">
    <source>
        <dbReference type="Proteomes" id="UP000631114"/>
    </source>
</evidence>
<name>A0A835H1S8_9MAGN</name>
<protein>
    <submittedName>
        <fullName evidence="2">Uncharacterized protein</fullName>
    </submittedName>
</protein>
<feature type="compositionally biased region" description="Basic and acidic residues" evidence="1">
    <location>
        <begin position="122"/>
        <end position="131"/>
    </location>
</feature>
<gene>
    <name evidence="2" type="ORF">IFM89_029720</name>
</gene>
<evidence type="ECO:0000256" key="1">
    <source>
        <dbReference type="SAM" id="MobiDB-lite"/>
    </source>
</evidence>
<dbReference type="EMBL" id="JADFTS010000009">
    <property type="protein sequence ID" value="KAF9589983.1"/>
    <property type="molecule type" value="Genomic_DNA"/>
</dbReference>
<feature type="compositionally biased region" description="Basic and acidic residues" evidence="1">
    <location>
        <begin position="87"/>
        <end position="102"/>
    </location>
</feature>
<keyword evidence="3" id="KW-1185">Reference proteome</keyword>